<dbReference type="OrthoDB" id="2423701at2759"/>
<dbReference type="EMBL" id="CP001577">
    <property type="protein sequence ID" value="ACO70578.1"/>
    <property type="molecule type" value="Genomic_DNA"/>
</dbReference>
<keyword evidence="2" id="KW-1185">Reference proteome</keyword>
<evidence type="ECO:0000313" key="1">
    <source>
        <dbReference type="EMBL" id="ACO70578.1"/>
    </source>
</evidence>
<dbReference type="AlphaFoldDB" id="C1FJE3"/>
<organism evidence="1 2">
    <name type="scientific">Micromonas commoda (strain RCC299 / NOUM17 / CCMP2709)</name>
    <name type="common">Picoplanktonic green alga</name>
    <dbReference type="NCBI Taxonomy" id="296587"/>
    <lineage>
        <taxon>Eukaryota</taxon>
        <taxon>Viridiplantae</taxon>
        <taxon>Chlorophyta</taxon>
        <taxon>Mamiellophyceae</taxon>
        <taxon>Mamiellales</taxon>
        <taxon>Mamiellaceae</taxon>
        <taxon>Micromonas</taxon>
    </lineage>
</organism>
<dbReference type="InParanoid" id="C1FJE3"/>
<accession>C1FJE3</accession>
<sequence>MSSFALSSRVFRPSLKRSRVCTTSGGSTAARAEAKEVKVCTNKECKRGGSKKTLALFEALGLEGVEIVEIRCLGECGMGPNVQINGDDGPIINGVKTEDDVKKVVDRLMMES</sequence>
<reference evidence="1 2" key="1">
    <citation type="journal article" date="2009" name="Science">
        <title>Green evolution and dynamic adaptations revealed by genomes of the marine picoeukaryotes Micromonas.</title>
        <authorList>
            <person name="Worden A.Z."/>
            <person name="Lee J.H."/>
            <person name="Mock T."/>
            <person name="Rouze P."/>
            <person name="Simmons M.P."/>
            <person name="Aerts A.L."/>
            <person name="Allen A.E."/>
            <person name="Cuvelier M.L."/>
            <person name="Derelle E."/>
            <person name="Everett M.V."/>
            <person name="Foulon E."/>
            <person name="Grimwood J."/>
            <person name="Gundlach H."/>
            <person name="Henrissat B."/>
            <person name="Napoli C."/>
            <person name="McDonald S.M."/>
            <person name="Parker M.S."/>
            <person name="Rombauts S."/>
            <person name="Salamov A."/>
            <person name="Von Dassow P."/>
            <person name="Badger J.H."/>
            <person name="Coutinho P.M."/>
            <person name="Demir E."/>
            <person name="Dubchak I."/>
            <person name="Gentemann C."/>
            <person name="Eikrem W."/>
            <person name="Gready J.E."/>
            <person name="John U."/>
            <person name="Lanier W."/>
            <person name="Lindquist E.A."/>
            <person name="Lucas S."/>
            <person name="Mayer K.F."/>
            <person name="Moreau H."/>
            <person name="Not F."/>
            <person name="Otillar R."/>
            <person name="Panaud O."/>
            <person name="Pangilinan J."/>
            <person name="Paulsen I."/>
            <person name="Piegu B."/>
            <person name="Poliakov A."/>
            <person name="Robbens S."/>
            <person name="Schmutz J."/>
            <person name="Toulza E."/>
            <person name="Wyss T."/>
            <person name="Zelensky A."/>
            <person name="Zhou K."/>
            <person name="Armbrust E.V."/>
            <person name="Bhattacharya D."/>
            <person name="Goodenough U.W."/>
            <person name="Van de Peer Y."/>
            <person name="Grigoriev I.V."/>
        </authorList>
    </citation>
    <scope>NUCLEOTIDE SEQUENCE [LARGE SCALE GENOMIC DNA]</scope>
    <source>
        <strain evidence="2">RCC299 / NOUM17</strain>
    </source>
</reference>
<dbReference type="RefSeq" id="XP_002509320.1">
    <property type="nucleotide sequence ID" value="XM_002509274.1"/>
</dbReference>
<dbReference type="STRING" id="296587.C1FJE3"/>
<protein>
    <submittedName>
        <fullName evidence="1">Uncharacterized protein</fullName>
    </submittedName>
</protein>
<evidence type="ECO:0000313" key="2">
    <source>
        <dbReference type="Proteomes" id="UP000002009"/>
    </source>
</evidence>
<gene>
    <name evidence="1" type="ORF">MICPUN_63016</name>
</gene>
<dbReference type="CDD" id="cd02980">
    <property type="entry name" value="TRX_Fd_family"/>
    <property type="match status" value="1"/>
</dbReference>
<proteinExistence type="predicted"/>
<dbReference type="Proteomes" id="UP000002009">
    <property type="component" value="Chromosome 12"/>
</dbReference>
<dbReference type="Gene3D" id="3.40.30.10">
    <property type="entry name" value="Glutaredoxin"/>
    <property type="match status" value="1"/>
</dbReference>
<dbReference type="GeneID" id="8247966"/>
<dbReference type="SUPFAM" id="SSF52833">
    <property type="entry name" value="Thioredoxin-like"/>
    <property type="match status" value="1"/>
</dbReference>
<name>C1FJE3_MICCC</name>
<dbReference type="InterPro" id="IPR036249">
    <property type="entry name" value="Thioredoxin-like_sf"/>
</dbReference>
<dbReference type="KEGG" id="mis:MICPUN_63016"/>
<dbReference type="PANTHER" id="PTHR47682">
    <property type="entry name" value="TETRATRICOPEPTIDE REPEAT (TPR)-CONTAINING PROTEIN"/>
    <property type="match status" value="1"/>
</dbReference>
<dbReference type="PANTHER" id="PTHR47682:SF1">
    <property type="entry name" value="TETRATRICOPEPTIDE REPEAT (TPR)-CONTAINING PROTEIN"/>
    <property type="match status" value="1"/>
</dbReference>